<dbReference type="GO" id="GO:0016787">
    <property type="term" value="F:hydrolase activity"/>
    <property type="evidence" value="ECO:0007669"/>
    <property type="project" value="UniProtKB-KW"/>
</dbReference>
<feature type="region of interest" description="Disordered" evidence="3">
    <location>
        <begin position="1"/>
        <end position="38"/>
    </location>
</feature>
<dbReference type="PANTHER" id="PTHR11782">
    <property type="entry name" value="ADENOSINE/GUANOSINE DIPHOSPHATASE"/>
    <property type="match status" value="1"/>
</dbReference>
<dbReference type="FunCoup" id="A0A3R7FEI3">
    <property type="interactions" value="762"/>
</dbReference>
<evidence type="ECO:0000256" key="4">
    <source>
        <dbReference type="SAM" id="Phobius"/>
    </source>
</evidence>
<dbReference type="OrthoDB" id="6372431at2759"/>
<keyword evidence="6" id="KW-1185">Reference proteome</keyword>
<reference evidence="5 6" key="1">
    <citation type="journal article" date="2018" name="Biotechnol. Adv.">
        <title>Improved genomic resources and new bioinformatic workflow for the carcinogenic parasite Clonorchis sinensis: Biotechnological implications.</title>
        <authorList>
            <person name="Wang D."/>
            <person name="Korhonen P.K."/>
            <person name="Gasser R.B."/>
            <person name="Young N.D."/>
        </authorList>
    </citation>
    <scope>NUCLEOTIDE SEQUENCE [LARGE SCALE GENOMIC DNA]</scope>
    <source>
        <strain evidence="5">Cs-k2</strain>
    </source>
</reference>
<accession>A0A3R7FEI3</accession>
<evidence type="ECO:0000256" key="3">
    <source>
        <dbReference type="SAM" id="MobiDB-lite"/>
    </source>
</evidence>
<protein>
    <submittedName>
        <fullName evidence="5">Ectonucleoside triphosphate diphosphohydrolase 6</fullName>
    </submittedName>
</protein>
<keyword evidence="2" id="KW-0378">Hydrolase</keyword>
<evidence type="ECO:0000256" key="1">
    <source>
        <dbReference type="ARBA" id="ARBA00009283"/>
    </source>
</evidence>
<comment type="similarity">
    <text evidence="1">Belongs to the GDA1/CD39 NTPase family.</text>
</comment>
<feature type="compositionally biased region" description="Basic residues" evidence="3">
    <location>
        <begin position="20"/>
        <end position="33"/>
    </location>
</feature>
<evidence type="ECO:0000313" key="6">
    <source>
        <dbReference type="Proteomes" id="UP000286415"/>
    </source>
</evidence>
<dbReference type="InterPro" id="IPR000407">
    <property type="entry name" value="GDA1_CD39_NTPase"/>
</dbReference>
<reference evidence="5 6" key="2">
    <citation type="journal article" date="2021" name="Genomics">
        <title>High-quality reference genome for Clonorchis sinensis.</title>
        <authorList>
            <person name="Young N.D."/>
            <person name="Stroehlein A.J."/>
            <person name="Kinkar L."/>
            <person name="Wang T."/>
            <person name="Sohn W.M."/>
            <person name="Chang B.C.H."/>
            <person name="Kaur P."/>
            <person name="Weisz D."/>
            <person name="Dudchenko O."/>
            <person name="Aiden E.L."/>
            <person name="Korhonen P.K."/>
            <person name="Gasser R.B."/>
        </authorList>
    </citation>
    <scope>NUCLEOTIDE SEQUENCE [LARGE SCALE GENOMIC DNA]</scope>
    <source>
        <strain evidence="5">Cs-k2</strain>
    </source>
</reference>
<evidence type="ECO:0000256" key="2">
    <source>
        <dbReference type="ARBA" id="ARBA00022801"/>
    </source>
</evidence>
<dbReference type="Gene3D" id="3.30.420.40">
    <property type="match status" value="1"/>
</dbReference>
<keyword evidence="4" id="KW-1133">Transmembrane helix</keyword>
<sequence length="618" mass="68212">MPSCHATRVKHEGWDTARLPKPRQGKSRGRGRVRTTDVPHCRSYRPTAVLCIAQVSNAWRKALGNIRMKFTVQVTDPEEQNSPPMSPMLKRILSSRVVYAVSLPPPRRKNGIWKVHTWMLLGLIITGFLLLWLSFTTHLGPIGERFLPVKASLPTSSIITPYKDTNALDIRKPHVSDNLYGVVFDAGSTGTRVHVFELSRENPNEAYTLTDELFEQVNPGLSAYADSPERAGASLDPLLRAAEARVPRGWCSNTSVVLRATAGLRLLPLDKADSILNAVRQKLSGSCLVKTPNSVSILDGHQEGLYLWISLNFMANRLPSPIGPGITVSETALDRTFGTLDLGGGSTQITFAPVSLDVLLRAPPGFATAIDSGEVVLSKDQILRGKHVYSKSYLGLGLMSARFSVLHTISKRLPALLAVTQELYTPCFPPSASVDWSHAGRSWKVRHLPWNQSESLLLQQELKDATASLELSSVPPVLTSCYAFARSVLRDPVDGDSASPVYAPHAFVIHRPEGIADREFYAFSYIFDLALHVGLIHDHSGGQVTLAQFRDAAERVCSKPNPEQPFECMDLTFITALLHDGYGFPWHKNITLQKKIKSFEVSWGLGALFAELSMRRRS</sequence>
<organism evidence="5 6">
    <name type="scientific">Clonorchis sinensis</name>
    <name type="common">Chinese liver fluke</name>
    <dbReference type="NCBI Taxonomy" id="79923"/>
    <lineage>
        <taxon>Eukaryota</taxon>
        <taxon>Metazoa</taxon>
        <taxon>Spiralia</taxon>
        <taxon>Lophotrochozoa</taxon>
        <taxon>Platyhelminthes</taxon>
        <taxon>Trematoda</taxon>
        <taxon>Digenea</taxon>
        <taxon>Opisthorchiida</taxon>
        <taxon>Opisthorchiata</taxon>
        <taxon>Opisthorchiidae</taxon>
        <taxon>Clonorchis</taxon>
    </lineage>
</organism>
<evidence type="ECO:0000313" key="5">
    <source>
        <dbReference type="EMBL" id="KAG5453077.1"/>
    </source>
</evidence>
<dbReference type="Proteomes" id="UP000286415">
    <property type="component" value="Unassembled WGS sequence"/>
</dbReference>
<name>A0A3R7FEI3_CLOSI</name>
<gene>
    <name evidence="5" type="ORF">CSKR_106247</name>
</gene>
<feature type="transmembrane region" description="Helical" evidence="4">
    <location>
        <begin position="117"/>
        <end position="135"/>
    </location>
</feature>
<dbReference type="PANTHER" id="PTHR11782:SF127">
    <property type="entry name" value="NTPASE, ISOFORM F"/>
    <property type="match status" value="1"/>
</dbReference>
<comment type="caution">
    <text evidence="5">The sequence shown here is derived from an EMBL/GenBank/DDBJ whole genome shotgun (WGS) entry which is preliminary data.</text>
</comment>
<keyword evidence="4" id="KW-0812">Transmembrane</keyword>
<dbReference type="CDD" id="cd24046">
    <property type="entry name" value="ASKHA_NBD_NTPDase5-like"/>
    <property type="match status" value="1"/>
</dbReference>
<dbReference type="EMBL" id="NIRI02000013">
    <property type="protein sequence ID" value="KAG5453077.1"/>
    <property type="molecule type" value="Genomic_DNA"/>
</dbReference>
<keyword evidence="4" id="KW-0472">Membrane</keyword>
<dbReference type="InParanoid" id="A0A3R7FEI3"/>
<dbReference type="Pfam" id="PF01150">
    <property type="entry name" value="GDA1_CD39"/>
    <property type="match status" value="1"/>
</dbReference>
<dbReference type="Gene3D" id="3.30.420.150">
    <property type="entry name" value="Exopolyphosphatase. Domain 2"/>
    <property type="match status" value="1"/>
</dbReference>
<proteinExistence type="inferred from homology"/>
<dbReference type="STRING" id="79923.A0A3R7FEI3"/>
<dbReference type="AlphaFoldDB" id="A0A3R7FEI3"/>